<dbReference type="PANTHER" id="PTHR13723:SF311">
    <property type="entry name" value="ADAM CYSTEINE-RICH DOMAIN-CONTAINING PROTEIN"/>
    <property type="match status" value="1"/>
</dbReference>
<dbReference type="PROSITE" id="PS50900">
    <property type="entry name" value="PLAC"/>
    <property type="match status" value="1"/>
</dbReference>
<dbReference type="Proteomes" id="UP001209878">
    <property type="component" value="Unassembled WGS sequence"/>
</dbReference>
<dbReference type="InterPro" id="IPR013273">
    <property type="entry name" value="ADAMTS/ADAMTS-like"/>
</dbReference>
<feature type="binding site" evidence="14 16">
    <location>
        <position position="28"/>
    </location>
    <ligand>
        <name>Zn(2+)</name>
        <dbReference type="ChEBI" id="CHEBI:29105"/>
        <note>catalytic</note>
    </ligand>
</feature>
<dbReference type="PRINTS" id="PR01857">
    <property type="entry name" value="ADAMTSFAMILY"/>
</dbReference>
<dbReference type="SUPFAM" id="SSF82895">
    <property type="entry name" value="TSP-1 type 1 repeat"/>
    <property type="match status" value="5"/>
</dbReference>
<sequence length="740" mass="83184">MCESDRSCSINEDIGLASAFTIAHEMGHNFGMQHDGAGNKCGTRGHEGAKIMASQLTKNTDPFTWSSCSREYITSFLDAGRGKCLEETPSDEDFIYPDVLPGESHDGDAQCRYQYGSQSMQCRKEEVCRELWCLNAHDQCVTNNIPAASGTECATQKLKKGWCLRGKCVKYHWRPKSTDGKWGPWTGWTECSRTCDGGVKVSERHCDSPRPTNGGKYCIGERRRYRSCHIEECPRKATDFRAEQCSKFDEIPFRGKFYKWKSYSGVGQLKPCALNCLAEGYNFYTERAPKVIDGTRCYPDSVDMCINGECMHVGCDHLLGSDAVEDKCRVCGGDGSTCESVTVTYDKPLKDMSGDSYVKVAVIPQGAMHIKITEDVISRNYLALKASEGEKYYINGAWTIDWPRKFEVANTVFHYERSNKKPESLTALGPTSEDLVLMLLLQERNKGVTYTYTMLTPNVTANNVTVFVWEHTAWSECSASCAGGVTKSTAVCTRKDDRTIVQNDLCSGKERLSDLVKFCNKQPCPAEWSIGDWSECSVTCSGGIRSRTVMCLRKVGHRKSEVVKHTQCEGKRPKSRMRCNMQRCPTHWATGAWSSCHPKCGDAIKKRSVYCVSAEGRYMQESHCDATKRPQNRRKCQQPPCPPPSWVVGAWHKCSSRCGKGRQRRTVICRTHRGRRSAACDPDKKPAMTRACQGQCLRRKAEECRDVAKVTYCPLVLKFNFCKRPYFRQMCCKTCSKAGL</sequence>
<dbReference type="SMART" id="SM00209">
    <property type="entry name" value="TSP1"/>
    <property type="match status" value="5"/>
</dbReference>
<feature type="disulfide bond" evidence="15">
    <location>
        <begin position="128"/>
        <end position="163"/>
    </location>
</feature>
<feature type="domain" description="PLAC" evidence="18">
    <location>
        <begin position="700"/>
        <end position="739"/>
    </location>
</feature>
<dbReference type="Gene3D" id="3.40.1620.60">
    <property type="match status" value="1"/>
</dbReference>
<keyword evidence="12" id="KW-0325">Glycoprotein</keyword>
<keyword evidence="3" id="KW-0272">Extracellular matrix</keyword>
<dbReference type="InterPro" id="IPR001590">
    <property type="entry name" value="Peptidase_M12B"/>
</dbReference>
<evidence type="ECO:0000256" key="16">
    <source>
        <dbReference type="PROSITE-ProRule" id="PRU00276"/>
    </source>
</evidence>
<evidence type="ECO:0000259" key="18">
    <source>
        <dbReference type="PROSITE" id="PS50900"/>
    </source>
</evidence>
<evidence type="ECO:0008006" key="21">
    <source>
        <dbReference type="Google" id="ProtNLM"/>
    </source>
</evidence>
<dbReference type="SUPFAM" id="SSF55486">
    <property type="entry name" value="Metalloproteases ('zincins'), catalytic domain"/>
    <property type="match status" value="1"/>
</dbReference>
<evidence type="ECO:0000256" key="13">
    <source>
        <dbReference type="PIRSR" id="PIRSR613273-1"/>
    </source>
</evidence>
<organism evidence="19 20">
    <name type="scientific">Ridgeia piscesae</name>
    <name type="common">Tubeworm</name>
    <dbReference type="NCBI Taxonomy" id="27915"/>
    <lineage>
        <taxon>Eukaryota</taxon>
        <taxon>Metazoa</taxon>
        <taxon>Spiralia</taxon>
        <taxon>Lophotrochozoa</taxon>
        <taxon>Annelida</taxon>
        <taxon>Polychaeta</taxon>
        <taxon>Sedentaria</taxon>
        <taxon>Canalipalpata</taxon>
        <taxon>Sabellida</taxon>
        <taxon>Siboglinidae</taxon>
        <taxon>Ridgeia</taxon>
    </lineage>
</organism>
<keyword evidence="10" id="KW-0482">Metalloprotease</keyword>
<dbReference type="GO" id="GO:0046872">
    <property type="term" value="F:metal ion binding"/>
    <property type="evidence" value="ECO:0007669"/>
    <property type="project" value="UniProtKB-KW"/>
</dbReference>
<dbReference type="InterPro" id="IPR041645">
    <property type="entry name" value="ADAMTS_CR_2"/>
</dbReference>
<dbReference type="GO" id="GO:0031012">
    <property type="term" value="C:extracellular matrix"/>
    <property type="evidence" value="ECO:0007669"/>
    <property type="project" value="TreeGrafter"/>
</dbReference>
<evidence type="ECO:0000256" key="8">
    <source>
        <dbReference type="ARBA" id="ARBA00022801"/>
    </source>
</evidence>
<evidence type="ECO:0000256" key="6">
    <source>
        <dbReference type="ARBA" id="ARBA00022729"/>
    </source>
</evidence>
<dbReference type="GO" id="GO:0006508">
    <property type="term" value="P:proteolysis"/>
    <property type="evidence" value="ECO:0007669"/>
    <property type="project" value="UniProtKB-KW"/>
</dbReference>
<dbReference type="Gene3D" id="2.60.120.830">
    <property type="match status" value="1"/>
</dbReference>
<feature type="disulfide bond" evidence="15">
    <location>
        <begin position="206"/>
        <end position="218"/>
    </location>
</feature>
<keyword evidence="6" id="KW-0732">Signal</keyword>
<dbReference type="FunFam" id="2.60.120.830:FF:000001">
    <property type="entry name" value="A disintegrin and metalloproteinase with thrombospondin motifs 1"/>
    <property type="match status" value="1"/>
</dbReference>
<feature type="disulfide bond" evidence="15">
    <location>
        <begin position="153"/>
        <end position="168"/>
    </location>
</feature>
<dbReference type="Gene3D" id="3.40.390.10">
    <property type="entry name" value="Collagenase (Catalytic Domain)"/>
    <property type="match status" value="1"/>
</dbReference>
<evidence type="ECO:0000256" key="1">
    <source>
        <dbReference type="ARBA" id="ARBA00004498"/>
    </source>
</evidence>
<feature type="active site" evidence="13 16">
    <location>
        <position position="25"/>
    </location>
</feature>
<dbReference type="PANTHER" id="PTHR13723">
    <property type="entry name" value="ADAMTS A DISINTEGRIN AND METALLOPROTEASE WITH THROMBOSPONDIN MOTIFS PROTEASE"/>
    <property type="match status" value="1"/>
</dbReference>
<feature type="disulfide bond" evidence="15">
    <location>
        <begin position="111"/>
        <end position="133"/>
    </location>
</feature>
<feature type="disulfide bond" evidence="15">
    <location>
        <begin position="195"/>
        <end position="233"/>
    </location>
</feature>
<feature type="binding site" evidence="14">
    <location>
        <position position="84"/>
    </location>
    <ligand>
        <name>Ca(2+)</name>
        <dbReference type="ChEBI" id="CHEBI:29108"/>
        <label>1</label>
    </ligand>
</feature>
<name>A0AAD9KLW9_RIDPI</name>
<dbReference type="GO" id="GO:0030198">
    <property type="term" value="P:extracellular matrix organization"/>
    <property type="evidence" value="ECO:0007669"/>
    <property type="project" value="InterPro"/>
</dbReference>
<comment type="caution">
    <text evidence="19">The sequence shown here is derived from an EMBL/GenBank/DDBJ whole genome shotgun (WGS) entry which is preliminary data.</text>
</comment>
<evidence type="ECO:0000256" key="7">
    <source>
        <dbReference type="ARBA" id="ARBA00022737"/>
    </source>
</evidence>
<accession>A0AAD9KLW9</accession>
<dbReference type="FunFam" id="2.20.100.10:FF:000006">
    <property type="entry name" value="A disintegrin and metalloproteinase with thrombospondin motifs 1"/>
    <property type="match status" value="1"/>
</dbReference>
<dbReference type="InterPro" id="IPR036383">
    <property type="entry name" value="TSP1_rpt_sf"/>
</dbReference>
<dbReference type="EMBL" id="JAODUO010000865">
    <property type="protein sequence ID" value="KAK2173582.1"/>
    <property type="molecule type" value="Genomic_DNA"/>
</dbReference>
<dbReference type="InterPro" id="IPR045371">
    <property type="entry name" value="ADAMTS_CR_3"/>
</dbReference>
<keyword evidence="20" id="KW-1185">Reference proteome</keyword>
<feature type="disulfide bond" evidence="15">
    <location>
        <begin position="41"/>
        <end position="68"/>
    </location>
</feature>
<dbReference type="PROSITE" id="PS50215">
    <property type="entry name" value="ADAM_MEPRO"/>
    <property type="match status" value="1"/>
</dbReference>
<keyword evidence="5 14" id="KW-0479">Metal-binding</keyword>
<comment type="caution">
    <text evidence="16">Lacks conserved residue(s) required for the propagation of feature annotation.</text>
</comment>
<dbReference type="Pfam" id="PF19236">
    <property type="entry name" value="ADAMTS_CR_3"/>
    <property type="match status" value="1"/>
</dbReference>
<dbReference type="InterPro" id="IPR010294">
    <property type="entry name" value="ADAMTS_spacer1"/>
</dbReference>
<evidence type="ECO:0000256" key="12">
    <source>
        <dbReference type="ARBA" id="ARBA00023180"/>
    </source>
</evidence>
<evidence type="ECO:0000313" key="19">
    <source>
        <dbReference type="EMBL" id="KAK2173582.1"/>
    </source>
</evidence>
<evidence type="ECO:0000259" key="17">
    <source>
        <dbReference type="PROSITE" id="PS50215"/>
    </source>
</evidence>
<evidence type="ECO:0000256" key="9">
    <source>
        <dbReference type="ARBA" id="ARBA00022833"/>
    </source>
</evidence>
<feature type="binding site" evidence="14 16">
    <location>
        <position position="24"/>
    </location>
    <ligand>
        <name>Zn(2+)</name>
        <dbReference type="ChEBI" id="CHEBI:29105"/>
        <note>catalytic</note>
    </ligand>
</feature>
<evidence type="ECO:0000256" key="10">
    <source>
        <dbReference type="ARBA" id="ARBA00023049"/>
    </source>
</evidence>
<dbReference type="AlphaFoldDB" id="A0AAD9KLW9"/>
<keyword evidence="2" id="KW-0964">Secreted</keyword>
<dbReference type="FunFam" id="2.20.100.10:FF:000005">
    <property type="entry name" value="ADAM metallopeptidase with thrombospondin type 1 motif 9"/>
    <property type="match status" value="2"/>
</dbReference>
<reference evidence="19" key="1">
    <citation type="journal article" date="2023" name="Mol. Biol. Evol.">
        <title>Third-Generation Sequencing Reveals the Adaptive Role of the Epigenome in Three Deep-Sea Polychaetes.</title>
        <authorList>
            <person name="Perez M."/>
            <person name="Aroh O."/>
            <person name="Sun Y."/>
            <person name="Lan Y."/>
            <person name="Juniper S.K."/>
            <person name="Young C.R."/>
            <person name="Angers B."/>
            <person name="Qian P.Y."/>
        </authorList>
    </citation>
    <scope>NUCLEOTIDE SEQUENCE</scope>
    <source>
        <strain evidence="19">R07B-5</strain>
    </source>
</reference>
<keyword evidence="14" id="KW-0106">Calcium</keyword>
<evidence type="ECO:0000256" key="3">
    <source>
        <dbReference type="ARBA" id="ARBA00022530"/>
    </source>
</evidence>
<dbReference type="PROSITE" id="PS50092">
    <property type="entry name" value="TSP1"/>
    <property type="match status" value="5"/>
</dbReference>
<keyword evidence="7" id="KW-0677">Repeat</keyword>
<gene>
    <name evidence="19" type="ORF">NP493_866g01061</name>
</gene>
<dbReference type="GO" id="GO:0004222">
    <property type="term" value="F:metalloendopeptidase activity"/>
    <property type="evidence" value="ECO:0007669"/>
    <property type="project" value="InterPro"/>
</dbReference>
<dbReference type="InterPro" id="IPR010909">
    <property type="entry name" value="PLAC"/>
</dbReference>
<feature type="disulfide bond" evidence="15">
    <location>
        <begin position="122"/>
        <end position="140"/>
    </location>
</feature>
<evidence type="ECO:0000256" key="5">
    <source>
        <dbReference type="ARBA" id="ARBA00022723"/>
    </source>
</evidence>
<evidence type="ECO:0000256" key="15">
    <source>
        <dbReference type="PIRSR" id="PIRSR613273-3"/>
    </source>
</evidence>
<dbReference type="Pfam" id="PF01421">
    <property type="entry name" value="Reprolysin"/>
    <property type="match status" value="1"/>
</dbReference>
<evidence type="ECO:0000256" key="14">
    <source>
        <dbReference type="PIRSR" id="PIRSR613273-2"/>
    </source>
</evidence>
<dbReference type="Pfam" id="PF00090">
    <property type="entry name" value="TSP_1"/>
    <property type="match status" value="1"/>
</dbReference>
<proteinExistence type="predicted"/>
<keyword evidence="4" id="KW-0645">Protease</keyword>
<dbReference type="Pfam" id="PF17771">
    <property type="entry name" value="ADAMTS_CR_2"/>
    <property type="match status" value="1"/>
</dbReference>
<evidence type="ECO:0000313" key="20">
    <source>
        <dbReference type="Proteomes" id="UP001209878"/>
    </source>
</evidence>
<dbReference type="Pfam" id="PF08686">
    <property type="entry name" value="PLAC"/>
    <property type="match status" value="1"/>
</dbReference>
<keyword evidence="8" id="KW-0378">Hydrolase</keyword>
<dbReference type="Gene3D" id="2.20.100.10">
    <property type="entry name" value="Thrombospondin type-1 (TSP1) repeat"/>
    <property type="match status" value="5"/>
</dbReference>
<dbReference type="InterPro" id="IPR000884">
    <property type="entry name" value="TSP1_rpt"/>
</dbReference>
<keyword evidence="9 14" id="KW-0862">Zinc</keyword>
<feature type="domain" description="Peptidase M12B" evidence="17">
    <location>
        <begin position="1"/>
        <end position="89"/>
    </location>
</feature>
<feature type="disulfide bond" evidence="15">
    <location>
        <begin position="191"/>
        <end position="228"/>
    </location>
</feature>
<protein>
    <recommendedName>
        <fullName evidence="21">A disintegrin and metalloproteinase with thrombospondin motifs 6</fullName>
    </recommendedName>
</protein>
<evidence type="ECO:0000256" key="2">
    <source>
        <dbReference type="ARBA" id="ARBA00022525"/>
    </source>
</evidence>
<evidence type="ECO:0000256" key="4">
    <source>
        <dbReference type="ARBA" id="ARBA00022670"/>
    </source>
</evidence>
<feature type="disulfide bond" evidence="15">
    <location>
        <begin position="2"/>
        <end position="84"/>
    </location>
</feature>
<dbReference type="InterPro" id="IPR024079">
    <property type="entry name" value="MetalloPept_cat_dom_sf"/>
</dbReference>
<dbReference type="InterPro" id="IPR050439">
    <property type="entry name" value="ADAMTS_ADAMTS-like"/>
</dbReference>
<dbReference type="Pfam" id="PF19030">
    <property type="entry name" value="TSP1_ADAMTS"/>
    <property type="match status" value="4"/>
</dbReference>
<comment type="cofactor">
    <cofactor evidence="14">
        <name>Zn(2+)</name>
        <dbReference type="ChEBI" id="CHEBI:29105"/>
    </cofactor>
    <text evidence="14">Binds 1 zinc ion per subunit.</text>
</comment>
<comment type="subcellular location">
    <subcellularLocation>
        <location evidence="1">Secreted</location>
        <location evidence="1">Extracellular space</location>
        <location evidence="1">Extracellular matrix</location>
    </subcellularLocation>
</comment>
<dbReference type="Pfam" id="PF05986">
    <property type="entry name" value="ADAMTS_spacer1"/>
    <property type="match status" value="1"/>
</dbReference>
<evidence type="ECO:0000256" key="11">
    <source>
        <dbReference type="ARBA" id="ARBA00023157"/>
    </source>
</evidence>
<keyword evidence="11 15" id="KW-1015">Disulfide bond</keyword>
<feature type="binding site" evidence="14 16">
    <location>
        <position position="34"/>
    </location>
    <ligand>
        <name>Zn(2+)</name>
        <dbReference type="ChEBI" id="CHEBI:29105"/>
        <note>catalytic</note>
    </ligand>
</feature>